<evidence type="ECO:0000256" key="1">
    <source>
        <dbReference type="SAM" id="MobiDB-lite"/>
    </source>
</evidence>
<dbReference type="VEuPathDB" id="FungiDB:SeMB42_g03766"/>
<feature type="region of interest" description="Disordered" evidence="1">
    <location>
        <begin position="1"/>
        <end position="227"/>
    </location>
</feature>
<gene>
    <name evidence="2" type="ORF">SeLEV6574_g03636</name>
</gene>
<evidence type="ECO:0000313" key="2">
    <source>
        <dbReference type="EMBL" id="TPX45818.1"/>
    </source>
</evidence>
<proteinExistence type="predicted"/>
<dbReference type="EMBL" id="QEAM01000127">
    <property type="protein sequence ID" value="TPX45818.1"/>
    <property type="molecule type" value="Genomic_DNA"/>
</dbReference>
<dbReference type="Proteomes" id="UP000320475">
    <property type="component" value="Unassembled WGS sequence"/>
</dbReference>
<protein>
    <submittedName>
        <fullName evidence="2">Uncharacterized protein</fullName>
    </submittedName>
</protein>
<name>A0A507D3I4_9FUNG</name>
<feature type="compositionally biased region" description="Low complexity" evidence="1">
    <location>
        <begin position="77"/>
        <end position="102"/>
    </location>
</feature>
<feature type="compositionally biased region" description="Polar residues" evidence="1">
    <location>
        <begin position="54"/>
        <end position="76"/>
    </location>
</feature>
<feature type="compositionally biased region" description="Polar residues" evidence="1">
    <location>
        <begin position="137"/>
        <end position="150"/>
    </location>
</feature>
<comment type="caution">
    <text evidence="2">The sequence shown here is derived from an EMBL/GenBank/DDBJ whole genome shotgun (WGS) entry which is preliminary data.</text>
</comment>
<dbReference type="AlphaFoldDB" id="A0A507D3I4"/>
<organism evidence="2 3">
    <name type="scientific">Synchytrium endobioticum</name>
    <dbReference type="NCBI Taxonomy" id="286115"/>
    <lineage>
        <taxon>Eukaryota</taxon>
        <taxon>Fungi</taxon>
        <taxon>Fungi incertae sedis</taxon>
        <taxon>Chytridiomycota</taxon>
        <taxon>Chytridiomycota incertae sedis</taxon>
        <taxon>Chytridiomycetes</taxon>
        <taxon>Synchytriales</taxon>
        <taxon>Synchytriaceae</taxon>
        <taxon>Synchytrium</taxon>
    </lineage>
</organism>
<feature type="compositionally biased region" description="Polar residues" evidence="1">
    <location>
        <begin position="178"/>
        <end position="204"/>
    </location>
</feature>
<reference evidence="2 3" key="1">
    <citation type="journal article" date="2019" name="Sci. Rep.">
        <title>Comparative genomics of chytrid fungi reveal insights into the obligate biotrophic and pathogenic lifestyle of Synchytrium endobioticum.</title>
        <authorList>
            <person name="van de Vossenberg B.T.L.H."/>
            <person name="Warris S."/>
            <person name="Nguyen H.D.T."/>
            <person name="van Gent-Pelzer M.P.E."/>
            <person name="Joly D.L."/>
            <person name="van de Geest H.C."/>
            <person name="Bonants P.J.M."/>
            <person name="Smith D.S."/>
            <person name="Levesque C.A."/>
            <person name="van der Lee T.A.J."/>
        </authorList>
    </citation>
    <scope>NUCLEOTIDE SEQUENCE [LARGE SCALE GENOMIC DNA]</scope>
    <source>
        <strain evidence="2 3">LEV6574</strain>
    </source>
</reference>
<accession>A0A507D3I4</accession>
<sequence>MESMDEPAVVVPSNKKSKKRRIESLSPELNESPFIKRSSLDVGDVPTYKRIGSSIGSTSAHVTAPVSTANTTIELQSSSTLTKARTTTSTRSPTSTSSPMPRQKSVASQQNNGNTSTPTSLSDRVSTSPRAPPSIGNRPTPTGNSPTPTQAALAAIRKLQQQRPASASAPPPPGAVFSLSQMIQKQGLSPAPQQKTSGSSSLSVTPGRRLLSDAGSGGAGSSATNDSIQKALAASQEAIRLVELERQQRAREEAEQEMQRRIHQENDRIIRAAQDAERERRRQLEVDYEYAKMRGQNIVKPPSSRAPKEELVLNVDRLQQLLPSESRNIYDVDKRAREAIWAKSDPLLHIIPDQGDIVNSIERDQDEYDEHRIAAVSRNRIRDSIVADLLAGRVTTVADDATHKEFVDESLVQAVTDMEDGEIA</sequence>
<evidence type="ECO:0000313" key="3">
    <source>
        <dbReference type="Proteomes" id="UP000320475"/>
    </source>
</evidence>
<feature type="compositionally biased region" description="Polar residues" evidence="1">
    <location>
        <begin position="105"/>
        <end position="129"/>
    </location>
</feature>